<protein>
    <submittedName>
        <fullName evidence="10">DHA2 family efflux MFS transporter permease subunit</fullName>
    </submittedName>
</protein>
<keyword evidence="2" id="KW-0813">Transport</keyword>
<accession>A0A6G9YDS7</accession>
<keyword evidence="3" id="KW-1003">Cell membrane</keyword>
<evidence type="ECO:0000256" key="7">
    <source>
        <dbReference type="SAM" id="MobiDB-lite"/>
    </source>
</evidence>
<evidence type="ECO:0000256" key="5">
    <source>
        <dbReference type="ARBA" id="ARBA00022989"/>
    </source>
</evidence>
<feature type="transmembrane region" description="Helical" evidence="8">
    <location>
        <begin position="88"/>
        <end position="107"/>
    </location>
</feature>
<dbReference type="PANTHER" id="PTHR42718:SF42">
    <property type="entry name" value="EXPORT PROTEIN"/>
    <property type="match status" value="1"/>
</dbReference>
<evidence type="ECO:0000313" key="10">
    <source>
        <dbReference type="EMBL" id="QIS11352.1"/>
    </source>
</evidence>
<dbReference type="AlphaFoldDB" id="A0A6G9YDS7"/>
<keyword evidence="6 8" id="KW-0472">Membrane</keyword>
<feature type="transmembrane region" description="Helical" evidence="8">
    <location>
        <begin position="369"/>
        <end position="392"/>
    </location>
</feature>
<dbReference type="GO" id="GO:0022857">
    <property type="term" value="F:transmembrane transporter activity"/>
    <property type="evidence" value="ECO:0007669"/>
    <property type="project" value="InterPro"/>
</dbReference>
<dbReference type="InterPro" id="IPR011701">
    <property type="entry name" value="MFS"/>
</dbReference>
<evidence type="ECO:0000256" key="3">
    <source>
        <dbReference type="ARBA" id="ARBA00022475"/>
    </source>
</evidence>
<feature type="transmembrane region" description="Helical" evidence="8">
    <location>
        <begin position="511"/>
        <end position="530"/>
    </location>
</feature>
<feature type="transmembrane region" description="Helical" evidence="8">
    <location>
        <begin position="306"/>
        <end position="329"/>
    </location>
</feature>
<dbReference type="InterPro" id="IPR036259">
    <property type="entry name" value="MFS_trans_sf"/>
</dbReference>
<sequence>MPARGGSPPDSPRRAARAAARTCSNSTSGYPPPSRSAGDPVADGWRRWGALGAVCLAALLIGIANTVVNVALPKLGSQLAASTSALQWVIDAYILVLAGLLLVGGYLGDRYGRKRMLLLGLALFALASLAAGYADSAGALIAARAVLGGAAALIYPATLASIAATFTDRAEKATAVGIWSAVSGLSVALGPLAGGLLLAHFHWGAVFLVNIPVVAATFAAVLVAVPESRGPVTGRLDRIGAAAAIIGTGLLVWAIIEAPQRGWLDPVIVAAFAAAALVLVGFFRWERRTRHPLLDVRLFRDRRFSIASWSITTAYFGLVGFSFMITFFFQTVRGYSPLRAGLATIPYAVVVAATAPLAMSLTRRFGTKIVVAVGLSLMSCGFLLASTIGVRSAYLGPILPSMCVMAAGLACVTGPATDALLNTVPPSRAGVVSAVNDTTRELGAALGVAVLGSAMSWTYRDRLARLWSELNIPGALVERGRGSAVTALTAAPDATAADAARLAFVDGLRTGAFAAAAVTAIGALLAIALLPQRDRTTADHPAGELAALAG</sequence>
<dbReference type="SUPFAM" id="SSF103473">
    <property type="entry name" value="MFS general substrate transporter"/>
    <property type="match status" value="1"/>
</dbReference>
<dbReference type="PRINTS" id="PR01036">
    <property type="entry name" value="TCRTETB"/>
</dbReference>
<evidence type="ECO:0000256" key="8">
    <source>
        <dbReference type="SAM" id="Phobius"/>
    </source>
</evidence>
<feature type="transmembrane region" description="Helical" evidence="8">
    <location>
        <begin position="268"/>
        <end position="285"/>
    </location>
</feature>
<dbReference type="GO" id="GO:0005886">
    <property type="term" value="C:plasma membrane"/>
    <property type="evidence" value="ECO:0007669"/>
    <property type="project" value="UniProtKB-SubCell"/>
</dbReference>
<dbReference type="EMBL" id="CP046172">
    <property type="protein sequence ID" value="QIS11352.1"/>
    <property type="molecule type" value="Genomic_DNA"/>
</dbReference>
<comment type="subcellular location">
    <subcellularLocation>
        <location evidence="1">Cell membrane</location>
        <topology evidence="1">Multi-pass membrane protein</topology>
    </subcellularLocation>
</comment>
<feature type="transmembrane region" description="Helical" evidence="8">
    <location>
        <begin position="116"/>
        <end position="134"/>
    </location>
</feature>
<dbReference type="CDD" id="cd17321">
    <property type="entry name" value="MFS_MMR_MDR_like"/>
    <property type="match status" value="1"/>
</dbReference>
<feature type="domain" description="Major facilitator superfamily (MFS) profile" evidence="9">
    <location>
        <begin position="50"/>
        <end position="534"/>
    </location>
</feature>
<feature type="region of interest" description="Disordered" evidence="7">
    <location>
        <begin position="1"/>
        <end position="38"/>
    </location>
</feature>
<evidence type="ECO:0000256" key="2">
    <source>
        <dbReference type="ARBA" id="ARBA00022448"/>
    </source>
</evidence>
<reference evidence="10 11" key="1">
    <citation type="journal article" date="2019" name="ACS Chem. Biol.">
        <title>Identification and Mobilization of a Cryptic Antibiotic Biosynthesis Gene Locus from a Human-Pathogenic Nocardia Isolate.</title>
        <authorList>
            <person name="Herisse M."/>
            <person name="Ishida K."/>
            <person name="Porter J.L."/>
            <person name="Howden B."/>
            <person name="Hertweck C."/>
            <person name="Stinear T.P."/>
            <person name="Pidot S.J."/>
        </authorList>
    </citation>
    <scope>NUCLEOTIDE SEQUENCE [LARGE SCALE GENOMIC DNA]</scope>
    <source>
        <strain evidence="10 11">AUSMDU00012717</strain>
    </source>
</reference>
<name>A0A6G9YDS7_9NOCA</name>
<dbReference type="Pfam" id="PF07690">
    <property type="entry name" value="MFS_1"/>
    <property type="match status" value="1"/>
</dbReference>
<evidence type="ECO:0000259" key="9">
    <source>
        <dbReference type="PROSITE" id="PS50850"/>
    </source>
</evidence>
<feature type="transmembrane region" description="Helical" evidence="8">
    <location>
        <begin position="48"/>
        <end position="68"/>
    </location>
</feature>
<evidence type="ECO:0000313" key="11">
    <source>
        <dbReference type="Proteomes" id="UP000503540"/>
    </source>
</evidence>
<dbReference type="NCBIfam" id="TIGR00711">
    <property type="entry name" value="efflux_EmrB"/>
    <property type="match status" value="1"/>
</dbReference>
<dbReference type="InterPro" id="IPR020846">
    <property type="entry name" value="MFS_dom"/>
</dbReference>
<evidence type="ECO:0000256" key="6">
    <source>
        <dbReference type="ARBA" id="ARBA00023136"/>
    </source>
</evidence>
<keyword evidence="4 8" id="KW-0812">Transmembrane</keyword>
<evidence type="ECO:0000256" key="1">
    <source>
        <dbReference type="ARBA" id="ARBA00004651"/>
    </source>
</evidence>
<dbReference type="PROSITE" id="PS50850">
    <property type="entry name" value="MFS"/>
    <property type="match status" value="1"/>
</dbReference>
<dbReference type="InterPro" id="IPR004638">
    <property type="entry name" value="EmrB-like"/>
</dbReference>
<organism evidence="10 11">
    <name type="scientific">Nocardia arthritidis</name>
    <dbReference type="NCBI Taxonomy" id="228602"/>
    <lineage>
        <taxon>Bacteria</taxon>
        <taxon>Bacillati</taxon>
        <taxon>Actinomycetota</taxon>
        <taxon>Actinomycetes</taxon>
        <taxon>Mycobacteriales</taxon>
        <taxon>Nocardiaceae</taxon>
        <taxon>Nocardia</taxon>
    </lineage>
</organism>
<feature type="transmembrane region" description="Helical" evidence="8">
    <location>
        <begin position="140"/>
        <end position="164"/>
    </location>
</feature>
<gene>
    <name evidence="10" type="ORF">F5544_17380</name>
</gene>
<proteinExistence type="predicted"/>
<feature type="transmembrane region" description="Helical" evidence="8">
    <location>
        <begin position="176"/>
        <end position="199"/>
    </location>
</feature>
<dbReference type="PANTHER" id="PTHR42718">
    <property type="entry name" value="MAJOR FACILITATOR SUPERFAMILY MULTIDRUG TRANSPORTER MFSC"/>
    <property type="match status" value="1"/>
</dbReference>
<keyword evidence="5 8" id="KW-1133">Transmembrane helix</keyword>
<dbReference type="Gene3D" id="1.20.1250.20">
    <property type="entry name" value="MFS general substrate transporter like domains"/>
    <property type="match status" value="1"/>
</dbReference>
<dbReference type="Proteomes" id="UP000503540">
    <property type="component" value="Chromosome"/>
</dbReference>
<dbReference type="Gene3D" id="1.20.1720.10">
    <property type="entry name" value="Multidrug resistance protein D"/>
    <property type="match status" value="1"/>
</dbReference>
<feature type="transmembrane region" description="Helical" evidence="8">
    <location>
        <begin position="238"/>
        <end position="256"/>
    </location>
</feature>
<feature type="transmembrane region" description="Helical" evidence="8">
    <location>
        <begin position="205"/>
        <end position="226"/>
    </location>
</feature>
<feature type="transmembrane region" description="Helical" evidence="8">
    <location>
        <begin position="341"/>
        <end position="362"/>
    </location>
</feature>
<dbReference type="KEGG" id="nah:F5544_17380"/>
<keyword evidence="11" id="KW-1185">Reference proteome</keyword>
<evidence type="ECO:0000256" key="4">
    <source>
        <dbReference type="ARBA" id="ARBA00022692"/>
    </source>
</evidence>